<evidence type="ECO:0000313" key="3">
    <source>
        <dbReference type="Proteomes" id="UP000831785"/>
    </source>
</evidence>
<evidence type="ECO:0000256" key="1">
    <source>
        <dbReference type="SAM" id="Phobius"/>
    </source>
</evidence>
<gene>
    <name evidence="2" type="ORF">MUN80_16570</name>
</gene>
<feature type="transmembrane region" description="Helical" evidence="1">
    <location>
        <begin position="107"/>
        <end position="124"/>
    </location>
</feature>
<keyword evidence="3" id="KW-1185">Reference proteome</keyword>
<accession>A0ABY4F407</accession>
<name>A0ABY4F407_9BACT</name>
<keyword evidence="1" id="KW-0472">Membrane</keyword>
<feature type="transmembrane region" description="Helical" evidence="1">
    <location>
        <begin position="273"/>
        <end position="300"/>
    </location>
</feature>
<reference evidence="2 3" key="1">
    <citation type="submission" date="2022-04" db="EMBL/GenBank/DDBJ databases">
        <title>Hymenobacter sp. isolated from the air.</title>
        <authorList>
            <person name="Won M."/>
            <person name="Lee C.-M."/>
            <person name="Woen H.-Y."/>
            <person name="Kwon S.-W."/>
        </authorList>
    </citation>
    <scope>NUCLEOTIDE SEQUENCE [LARGE SCALE GENOMIC DNA]</scope>
    <source>
        <strain evidence="3">5116 S-27</strain>
    </source>
</reference>
<keyword evidence="1" id="KW-0812">Transmembrane</keyword>
<keyword evidence="1" id="KW-1133">Transmembrane helix</keyword>
<feature type="transmembrane region" description="Helical" evidence="1">
    <location>
        <begin position="144"/>
        <end position="165"/>
    </location>
</feature>
<feature type="transmembrane region" description="Helical" evidence="1">
    <location>
        <begin position="211"/>
        <end position="230"/>
    </location>
</feature>
<organism evidence="2 3">
    <name type="scientific">Hymenobacter cellulosivorans</name>
    <dbReference type="NCBI Taxonomy" id="2932249"/>
    <lineage>
        <taxon>Bacteria</taxon>
        <taxon>Pseudomonadati</taxon>
        <taxon>Bacteroidota</taxon>
        <taxon>Cytophagia</taxon>
        <taxon>Cytophagales</taxon>
        <taxon>Hymenobacteraceae</taxon>
        <taxon>Hymenobacter</taxon>
    </lineage>
</organism>
<feature type="transmembrane region" description="Helical" evidence="1">
    <location>
        <begin position="20"/>
        <end position="39"/>
    </location>
</feature>
<feature type="transmembrane region" description="Helical" evidence="1">
    <location>
        <begin position="171"/>
        <end position="190"/>
    </location>
</feature>
<dbReference type="RefSeq" id="WP_244714580.1">
    <property type="nucleotide sequence ID" value="NZ_CP095049.1"/>
</dbReference>
<sequence length="312" mass="33886">MQAYLRLRLLVLGRLLAEVGWVRSLLLGGMLVVAAGKLLELLLAKPQLQWAGPVLGVTMSWSGYRQRTDLDFLPIVSPRYKTWLSVESALLLLPVWGLLLGLGHWEAALATVGAGLLGPFLPIARRTTTQRQRRSLFRREAFEWVSGFRQPVLAVGWLVALGASVWQHATVVPAVALVGWGLLLTAIYAISEPTTMVTVYSGPTVFGRRKLLLALELYLVTALPLLALAGTSPAGWGGTLGALLWGMLVLSLSILAKYAFYPHNTLVRLTQGGAVTAALLPLLDASYAPVLAAVAAGLLWKSRKRLQLYWHA</sequence>
<protein>
    <recommendedName>
        <fullName evidence="4">ABC transporter permease</fullName>
    </recommendedName>
</protein>
<evidence type="ECO:0008006" key="4">
    <source>
        <dbReference type="Google" id="ProtNLM"/>
    </source>
</evidence>
<dbReference type="Proteomes" id="UP000831785">
    <property type="component" value="Chromosome"/>
</dbReference>
<evidence type="ECO:0000313" key="2">
    <source>
        <dbReference type="EMBL" id="UOQ51370.1"/>
    </source>
</evidence>
<feature type="transmembrane region" description="Helical" evidence="1">
    <location>
        <begin position="242"/>
        <end position="261"/>
    </location>
</feature>
<dbReference type="EMBL" id="CP095049">
    <property type="protein sequence ID" value="UOQ51370.1"/>
    <property type="molecule type" value="Genomic_DNA"/>
</dbReference>
<proteinExistence type="predicted"/>